<keyword evidence="1" id="KW-0812">Transmembrane</keyword>
<evidence type="ECO:0000313" key="2">
    <source>
        <dbReference type="EMBL" id="CAI0387909.1"/>
    </source>
</evidence>
<keyword evidence="1" id="KW-1133">Transmembrane helix</keyword>
<proteinExistence type="predicted"/>
<dbReference type="EMBL" id="CAMGYJ010000005">
    <property type="protein sequence ID" value="CAI0426324.1"/>
    <property type="molecule type" value="Genomic_DNA"/>
</dbReference>
<evidence type="ECO:0000313" key="5">
    <source>
        <dbReference type="Proteomes" id="UP001154282"/>
    </source>
</evidence>
<protein>
    <submittedName>
        <fullName evidence="4">Uncharacterized protein</fullName>
    </submittedName>
</protein>
<organism evidence="4 5">
    <name type="scientific">Linum tenue</name>
    <dbReference type="NCBI Taxonomy" id="586396"/>
    <lineage>
        <taxon>Eukaryota</taxon>
        <taxon>Viridiplantae</taxon>
        <taxon>Streptophyta</taxon>
        <taxon>Embryophyta</taxon>
        <taxon>Tracheophyta</taxon>
        <taxon>Spermatophyta</taxon>
        <taxon>Magnoliopsida</taxon>
        <taxon>eudicotyledons</taxon>
        <taxon>Gunneridae</taxon>
        <taxon>Pentapetalae</taxon>
        <taxon>rosids</taxon>
        <taxon>fabids</taxon>
        <taxon>Malpighiales</taxon>
        <taxon>Linaceae</taxon>
        <taxon>Linum</taxon>
    </lineage>
</organism>
<dbReference type="EMBL" id="CAMGYJ010000002">
    <property type="protein sequence ID" value="CAI0387909.1"/>
    <property type="molecule type" value="Genomic_DNA"/>
</dbReference>
<feature type="transmembrane region" description="Helical" evidence="1">
    <location>
        <begin position="14"/>
        <end position="36"/>
    </location>
</feature>
<evidence type="ECO:0000313" key="4">
    <source>
        <dbReference type="EMBL" id="CAI0426328.1"/>
    </source>
</evidence>
<keyword evidence="1" id="KW-0472">Membrane</keyword>
<evidence type="ECO:0000256" key="1">
    <source>
        <dbReference type="SAM" id="Phobius"/>
    </source>
</evidence>
<sequence length="87" mass="9150">MLYYHFAGGGCSGMWGWCFNAVFNASLLALFVDFHGKSYAAAAKKRKASAAEKIGSGGGGGDKAGNTCLRRLCWSGGRCNQFSSGEK</sequence>
<dbReference type="EMBL" id="CAMGYJ010000005">
    <property type="protein sequence ID" value="CAI0426328.1"/>
    <property type="molecule type" value="Genomic_DNA"/>
</dbReference>
<comment type="caution">
    <text evidence="4">The sequence shown here is derived from an EMBL/GenBank/DDBJ whole genome shotgun (WGS) entry which is preliminary data.</text>
</comment>
<dbReference type="AlphaFoldDB" id="A0AAV0KZQ6"/>
<keyword evidence="5" id="KW-1185">Reference proteome</keyword>
<name>A0AAV0KZQ6_9ROSI</name>
<reference evidence="4" key="1">
    <citation type="submission" date="2022-08" db="EMBL/GenBank/DDBJ databases">
        <authorList>
            <person name="Gutierrez-Valencia J."/>
        </authorList>
    </citation>
    <scope>NUCLEOTIDE SEQUENCE</scope>
</reference>
<dbReference type="Proteomes" id="UP001154282">
    <property type="component" value="Unassembled WGS sequence"/>
</dbReference>
<accession>A0AAV0KZQ6</accession>
<evidence type="ECO:0000313" key="3">
    <source>
        <dbReference type="EMBL" id="CAI0426324.1"/>
    </source>
</evidence>
<gene>
    <name evidence="3" type="ORF">LITE_LOCUS20741</name>
    <name evidence="4" type="ORF">LITE_LOCUS20744</name>
    <name evidence="2" type="ORF">LITE_LOCUS5663</name>
</gene>